<dbReference type="GeneID" id="93683138"/>
<keyword evidence="3" id="KW-1003">Cell membrane</keyword>
<dbReference type="EMBL" id="LNQP01000060">
    <property type="protein sequence ID" value="KSU86930.1"/>
    <property type="molecule type" value="Genomic_DNA"/>
</dbReference>
<keyword evidence="6 7" id="KW-0472">Membrane</keyword>
<reference evidence="9 10" key="1">
    <citation type="submission" date="2015-11" db="EMBL/GenBank/DDBJ databases">
        <title>Bacillus caseinolyticus sp nov.</title>
        <authorList>
            <person name="Dastager S.G."/>
            <person name="Mawlankar R."/>
        </authorList>
    </citation>
    <scope>NUCLEOTIDE SEQUENCE [LARGE SCALE GENOMIC DNA]</scope>
    <source>
        <strain evidence="9 10">SGD-V-76</strain>
    </source>
</reference>
<sequence>MDLLKDSLILLTRIVTILPLLLIMTLFMGRRSIGELPIFDFLILMSLGAVVGADIADPKVEHIHTAIAIVMIAIFQKIIAYFKIHSRSFGKKITFEPIVVIKDGAFLIENLKRIRYSIDNILYMLRQSNVFDISVVKIAVIESNGQLTVQKKASKEFLTRDDLQIANNQLDLAYPLIIEGKIYEEVLTYCNQTKEWLLSELKTRDIENLSDIFFASLTDEGKLHVSLYSPINPAPPLHH</sequence>
<gene>
    <name evidence="9" type="ORF">AS180_16015</name>
</gene>
<keyword evidence="5 7" id="KW-1133">Transmembrane helix</keyword>
<dbReference type="GO" id="GO:0005886">
    <property type="term" value="C:plasma membrane"/>
    <property type="evidence" value="ECO:0007669"/>
    <property type="project" value="UniProtKB-SubCell"/>
</dbReference>
<evidence type="ECO:0000256" key="2">
    <source>
        <dbReference type="ARBA" id="ARBA00006448"/>
    </source>
</evidence>
<protein>
    <recommendedName>
        <fullName evidence="8">YetF C-terminal domain-containing protein</fullName>
    </recommendedName>
</protein>
<evidence type="ECO:0000313" key="10">
    <source>
        <dbReference type="Proteomes" id="UP000053681"/>
    </source>
</evidence>
<proteinExistence type="inferred from homology"/>
<dbReference type="InterPro" id="IPR007353">
    <property type="entry name" value="DUF421"/>
</dbReference>
<keyword evidence="4 7" id="KW-0812">Transmembrane</keyword>
<evidence type="ECO:0000313" key="9">
    <source>
        <dbReference type="EMBL" id="KSU86930.1"/>
    </source>
</evidence>
<evidence type="ECO:0000256" key="3">
    <source>
        <dbReference type="ARBA" id="ARBA00022475"/>
    </source>
</evidence>
<feature type="transmembrane region" description="Helical" evidence="7">
    <location>
        <begin position="6"/>
        <end position="26"/>
    </location>
</feature>
<comment type="similarity">
    <text evidence="2">Belongs to the UPF0702 family.</text>
</comment>
<evidence type="ECO:0000259" key="8">
    <source>
        <dbReference type="Pfam" id="PF04239"/>
    </source>
</evidence>
<keyword evidence="10" id="KW-1185">Reference proteome</keyword>
<evidence type="ECO:0000256" key="7">
    <source>
        <dbReference type="SAM" id="Phobius"/>
    </source>
</evidence>
<dbReference type="PANTHER" id="PTHR34582">
    <property type="entry name" value="UPF0702 TRANSMEMBRANE PROTEIN YCAP"/>
    <property type="match status" value="1"/>
</dbReference>
<dbReference type="RefSeq" id="WP_025911396.1">
    <property type="nucleotide sequence ID" value="NZ_KQ758675.1"/>
</dbReference>
<comment type="caution">
    <text evidence="9">The sequence shown here is derived from an EMBL/GenBank/DDBJ whole genome shotgun (WGS) entry which is preliminary data.</text>
</comment>
<accession>A0A0V8JIN6</accession>
<feature type="domain" description="YetF C-terminal" evidence="8">
    <location>
        <begin position="85"/>
        <end position="217"/>
    </location>
</feature>
<feature type="transmembrane region" description="Helical" evidence="7">
    <location>
        <begin position="38"/>
        <end position="56"/>
    </location>
</feature>
<organism evidence="9 10">
    <name type="scientific">Priestia veravalensis</name>
    <dbReference type="NCBI Taxonomy" id="1414648"/>
    <lineage>
        <taxon>Bacteria</taxon>
        <taxon>Bacillati</taxon>
        <taxon>Bacillota</taxon>
        <taxon>Bacilli</taxon>
        <taxon>Bacillales</taxon>
        <taxon>Bacillaceae</taxon>
        <taxon>Priestia</taxon>
    </lineage>
</organism>
<evidence type="ECO:0000256" key="6">
    <source>
        <dbReference type="ARBA" id="ARBA00023136"/>
    </source>
</evidence>
<name>A0A0V8JIN6_9BACI</name>
<evidence type="ECO:0000256" key="1">
    <source>
        <dbReference type="ARBA" id="ARBA00004651"/>
    </source>
</evidence>
<dbReference type="Proteomes" id="UP000053681">
    <property type="component" value="Unassembled WGS sequence"/>
</dbReference>
<evidence type="ECO:0000256" key="4">
    <source>
        <dbReference type="ARBA" id="ARBA00022692"/>
    </source>
</evidence>
<evidence type="ECO:0000256" key="5">
    <source>
        <dbReference type="ARBA" id="ARBA00022989"/>
    </source>
</evidence>
<feature type="transmembrane region" description="Helical" evidence="7">
    <location>
        <begin position="62"/>
        <end position="82"/>
    </location>
</feature>
<dbReference type="InterPro" id="IPR023090">
    <property type="entry name" value="UPF0702_alpha/beta_dom_sf"/>
</dbReference>
<dbReference type="AlphaFoldDB" id="A0A0V8JIN6"/>
<dbReference type="Gene3D" id="3.30.240.20">
    <property type="entry name" value="bsu07140 like domains"/>
    <property type="match status" value="2"/>
</dbReference>
<dbReference type="PANTHER" id="PTHR34582:SF6">
    <property type="entry name" value="UPF0702 TRANSMEMBRANE PROTEIN YCAP"/>
    <property type="match status" value="1"/>
</dbReference>
<comment type="subcellular location">
    <subcellularLocation>
        <location evidence="1">Cell membrane</location>
        <topology evidence="1">Multi-pass membrane protein</topology>
    </subcellularLocation>
</comment>
<dbReference type="Pfam" id="PF04239">
    <property type="entry name" value="DUF421"/>
    <property type="match status" value="1"/>
</dbReference>